<reference evidence="6" key="1">
    <citation type="submission" date="2015-11" db="EMBL/GenBank/DDBJ databases">
        <authorList>
            <person name="Varghese N."/>
        </authorList>
    </citation>
    <scope>NUCLEOTIDE SEQUENCE [LARGE SCALE GENOMIC DNA]</scope>
    <source>
        <strain evidence="6">DSM 45899</strain>
    </source>
</reference>
<dbReference type="EMBL" id="FAOZ01000038">
    <property type="protein sequence ID" value="CUU60328.1"/>
    <property type="molecule type" value="Genomic_DNA"/>
</dbReference>
<evidence type="ECO:0000313" key="6">
    <source>
        <dbReference type="Proteomes" id="UP000198802"/>
    </source>
</evidence>
<evidence type="ECO:0000256" key="2">
    <source>
        <dbReference type="ARBA" id="ARBA00023125"/>
    </source>
</evidence>
<dbReference type="Proteomes" id="UP000198802">
    <property type="component" value="Unassembled WGS sequence"/>
</dbReference>
<dbReference type="PRINTS" id="PR00035">
    <property type="entry name" value="HTHGNTR"/>
</dbReference>
<dbReference type="InterPro" id="IPR036390">
    <property type="entry name" value="WH_DNA-bd_sf"/>
</dbReference>
<organism evidence="5 6">
    <name type="scientific">Parafrankia irregularis</name>
    <dbReference type="NCBI Taxonomy" id="795642"/>
    <lineage>
        <taxon>Bacteria</taxon>
        <taxon>Bacillati</taxon>
        <taxon>Actinomycetota</taxon>
        <taxon>Actinomycetes</taxon>
        <taxon>Frankiales</taxon>
        <taxon>Frankiaceae</taxon>
        <taxon>Parafrankia</taxon>
    </lineage>
</organism>
<sequence>MAADRSAEIERSRVEFSRARRAQSAGRQLQVSSRRAYEMLRAGLRAGHFDGPEELAENTLVNTLGISRNSVRRALSMLADEGLVTRAPRRGTTVRRGIVQVHEGEMLPRELHEEESWRRLEIEEISQCVVPTTRLLRERLEIEDAEVVMIEQVFRLDGEPLCVRAGYVPLPATPERYFADVVAIDRRPPRYEALFEQLFDAPYGGGRAVVEAVPCEERTARLLGVTPGTPVLLREVVVRDSSGRARDLHWTHFRGDRVALSFGVDAPTAARASAPAAAARVTGAAATGAQRAGAMSARADVA</sequence>
<dbReference type="RefSeq" id="WP_091285075.1">
    <property type="nucleotide sequence ID" value="NZ_FAOZ01000038.1"/>
</dbReference>
<dbReference type="SUPFAM" id="SSF64288">
    <property type="entry name" value="Chorismate lyase-like"/>
    <property type="match status" value="1"/>
</dbReference>
<dbReference type="SMART" id="SM00866">
    <property type="entry name" value="UTRA"/>
    <property type="match status" value="1"/>
</dbReference>
<evidence type="ECO:0000259" key="4">
    <source>
        <dbReference type="PROSITE" id="PS50949"/>
    </source>
</evidence>
<dbReference type="Gene3D" id="1.10.10.10">
    <property type="entry name" value="Winged helix-like DNA-binding domain superfamily/Winged helix DNA-binding domain"/>
    <property type="match status" value="1"/>
</dbReference>
<dbReference type="InterPro" id="IPR028978">
    <property type="entry name" value="Chorismate_lyase_/UTRA_dom_sf"/>
</dbReference>
<keyword evidence="3" id="KW-0804">Transcription</keyword>
<dbReference type="InterPro" id="IPR011663">
    <property type="entry name" value="UTRA"/>
</dbReference>
<name>A0A0S4QZW5_9ACTN</name>
<dbReference type="SMART" id="SM00345">
    <property type="entry name" value="HTH_GNTR"/>
    <property type="match status" value="1"/>
</dbReference>
<dbReference type="PROSITE" id="PS50949">
    <property type="entry name" value="HTH_GNTR"/>
    <property type="match status" value="1"/>
</dbReference>
<keyword evidence="2" id="KW-0238">DNA-binding</keyword>
<evidence type="ECO:0000256" key="1">
    <source>
        <dbReference type="ARBA" id="ARBA00023015"/>
    </source>
</evidence>
<gene>
    <name evidence="5" type="ORF">Ga0074812_13843</name>
</gene>
<evidence type="ECO:0000256" key="3">
    <source>
        <dbReference type="ARBA" id="ARBA00023163"/>
    </source>
</evidence>
<evidence type="ECO:0000313" key="5">
    <source>
        <dbReference type="EMBL" id="CUU60328.1"/>
    </source>
</evidence>
<dbReference type="PANTHER" id="PTHR44846:SF17">
    <property type="entry name" value="GNTR-FAMILY TRANSCRIPTIONAL REGULATOR"/>
    <property type="match status" value="1"/>
</dbReference>
<dbReference type="Pfam" id="PF07702">
    <property type="entry name" value="UTRA"/>
    <property type="match status" value="1"/>
</dbReference>
<dbReference type="SUPFAM" id="SSF46785">
    <property type="entry name" value="Winged helix' DNA-binding domain"/>
    <property type="match status" value="1"/>
</dbReference>
<dbReference type="InterPro" id="IPR050679">
    <property type="entry name" value="Bact_HTH_transcr_reg"/>
</dbReference>
<dbReference type="AlphaFoldDB" id="A0A0S4QZW5"/>
<accession>A0A0S4QZW5</accession>
<dbReference type="GO" id="GO:0003677">
    <property type="term" value="F:DNA binding"/>
    <property type="evidence" value="ECO:0007669"/>
    <property type="project" value="UniProtKB-KW"/>
</dbReference>
<proteinExistence type="predicted"/>
<dbReference type="GO" id="GO:0003700">
    <property type="term" value="F:DNA-binding transcription factor activity"/>
    <property type="evidence" value="ECO:0007669"/>
    <property type="project" value="InterPro"/>
</dbReference>
<dbReference type="InterPro" id="IPR000524">
    <property type="entry name" value="Tscrpt_reg_HTH_GntR"/>
</dbReference>
<dbReference type="Gene3D" id="3.40.1410.10">
    <property type="entry name" value="Chorismate lyase-like"/>
    <property type="match status" value="1"/>
</dbReference>
<dbReference type="Pfam" id="PF00392">
    <property type="entry name" value="GntR"/>
    <property type="match status" value="1"/>
</dbReference>
<dbReference type="GO" id="GO:0045892">
    <property type="term" value="P:negative regulation of DNA-templated transcription"/>
    <property type="evidence" value="ECO:0007669"/>
    <property type="project" value="TreeGrafter"/>
</dbReference>
<keyword evidence="1" id="KW-0805">Transcription regulation</keyword>
<dbReference type="PANTHER" id="PTHR44846">
    <property type="entry name" value="MANNOSYL-D-GLYCERATE TRANSPORT/METABOLISM SYSTEM REPRESSOR MNGR-RELATED"/>
    <property type="match status" value="1"/>
</dbReference>
<dbReference type="InterPro" id="IPR036388">
    <property type="entry name" value="WH-like_DNA-bd_sf"/>
</dbReference>
<protein>
    <submittedName>
        <fullName evidence="5">GntR family transcriptional regulator</fullName>
    </submittedName>
</protein>
<keyword evidence="6" id="KW-1185">Reference proteome</keyword>
<feature type="domain" description="HTH gntR-type" evidence="4">
    <location>
        <begin position="30"/>
        <end position="97"/>
    </location>
</feature>